<proteinExistence type="predicted"/>
<reference evidence="1 2" key="1">
    <citation type="submission" date="2019-05" db="EMBL/GenBank/DDBJ databases">
        <title>Another draft genome of Portunus trituberculatus and its Hox gene families provides insights of decapod evolution.</title>
        <authorList>
            <person name="Jeong J.-H."/>
            <person name="Song I."/>
            <person name="Kim S."/>
            <person name="Choi T."/>
            <person name="Kim D."/>
            <person name="Ryu S."/>
            <person name="Kim W."/>
        </authorList>
    </citation>
    <scope>NUCLEOTIDE SEQUENCE [LARGE SCALE GENOMIC DNA]</scope>
    <source>
        <tissue evidence="1">Muscle</tissue>
    </source>
</reference>
<dbReference type="AlphaFoldDB" id="A0A5B7E220"/>
<gene>
    <name evidence="1" type="ORF">E2C01_020441</name>
</gene>
<dbReference type="EMBL" id="VSRR010001718">
    <property type="protein sequence ID" value="MPC27273.1"/>
    <property type="molecule type" value="Genomic_DNA"/>
</dbReference>
<dbReference type="Proteomes" id="UP000324222">
    <property type="component" value="Unassembled WGS sequence"/>
</dbReference>
<comment type="caution">
    <text evidence="1">The sequence shown here is derived from an EMBL/GenBank/DDBJ whole genome shotgun (WGS) entry which is preliminary data.</text>
</comment>
<sequence>MLETNPLPMLTSTCIKYIKHPVGGSNFLDPKMSPWTNLTVVDIVVIEDWGAEEAAVLLVELVPVLVTLAT</sequence>
<protein>
    <submittedName>
        <fullName evidence="1">Uncharacterized protein</fullName>
    </submittedName>
</protein>
<evidence type="ECO:0000313" key="2">
    <source>
        <dbReference type="Proteomes" id="UP000324222"/>
    </source>
</evidence>
<name>A0A5B7E220_PORTR</name>
<organism evidence="1 2">
    <name type="scientific">Portunus trituberculatus</name>
    <name type="common">Swimming crab</name>
    <name type="synonym">Neptunus trituberculatus</name>
    <dbReference type="NCBI Taxonomy" id="210409"/>
    <lineage>
        <taxon>Eukaryota</taxon>
        <taxon>Metazoa</taxon>
        <taxon>Ecdysozoa</taxon>
        <taxon>Arthropoda</taxon>
        <taxon>Crustacea</taxon>
        <taxon>Multicrustacea</taxon>
        <taxon>Malacostraca</taxon>
        <taxon>Eumalacostraca</taxon>
        <taxon>Eucarida</taxon>
        <taxon>Decapoda</taxon>
        <taxon>Pleocyemata</taxon>
        <taxon>Brachyura</taxon>
        <taxon>Eubrachyura</taxon>
        <taxon>Portunoidea</taxon>
        <taxon>Portunidae</taxon>
        <taxon>Portuninae</taxon>
        <taxon>Portunus</taxon>
    </lineage>
</organism>
<keyword evidence="2" id="KW-1185">Reference proteome</keyword>
<evidence type="ECO:0000313" key="1">
    <source>
        <dbReference type="EMBL" id="MPC27273.1"/>
    </source>
</evidence>
<accession>A0A5B7E220</accession>